<keyword evidence="1" id="KW-0472">Membrane</keyword>
<dbReference type="Proteomes" id="UP001179181">
    <property type="component" value="Unassembled WGS sequence"/>
</dbReference>
<evidence type="ECO:0000313" key="2">
    <source>
        <dbReference type="EMBL" id="NIJ52469.1"/>
    </source>
</evidence>
<organism evidence="2 3">
    <name type="scientific">Dyadobacter arcticus</name>
    <dbReference type="NCBI Taxonomy" id="1078754"/>
    <lineage>
        <taxon>Bacteria</taxon>
        <taxon>Pseudomonadati</taxon>
        <taxon>Bacteroidota</taxon>
        <taxon>Cytophagia</taxon>
        <taxon>Cytophagales</taxon>
        <taxon>Spirosomataceae</taxon>
        <taxon>Dyadobacter</taxon>
    </lineage>
</organism>
<accession>A0ABX0UK65</accession>
<feature type="transmembrane region" description="Helical" evidence="1">
    <location>
        <begin position="12"/>
        <end position="30"/>
    </location>
</feature>
<keyword evidence="1" id="KW-0812">Transmembrane</keyword>
<name>A0ABX0UK65_9BACT</name>
<evidence type="ECO:0000256" key="1">
    <source>
        <dbReference type="SAM" id="Phobius"/>
    </source>
</evidence>
<dbReference type="EMBL" id="JAASQJ010000002">
    <property type="protein sequence ID" value="NIJ52469.1"/>
    <property type="molecule type" value="Genomic_DNA"/>
</dbReference>
<sequence length="163" mass="19500">MEANFRSEIKLLLVGAIISFISAFLTNWANERREDKKGNMQKRFELNEQISKDLGNRLFFTHEMYKRKNQHEDSLYKQAFNQYNLVRQEWNLKFTSYIALLEFYYGQDVQNNFITQMYNPMVALGQNASSPTEPLYKDFTTRHAKLSKSTKELIIDIYHRTYK</sequence>
<comment type="caution">
    <text evidence="2">The sequence shown here is derived from an EMBL/GenBank/DDBJ whole genome shotgun (WGS) entry which is preliminary data.</text>
</comment>
<evidence type="ECO:0008006" key="4">
    <source>
        <dbReference type="Google" id="ProtNLM"/>
    </source>
</evidence>
<evidence type="ECO:0000313" key="3">
    <source>
        <dbReference type="Proteomes" id="UP001179181"/>
    </source>
</evidence>
<gene>
    <name evidence="2" type="ORF">FHS68_001639</name>
</gene>
<dbReference type="RefSeq" id="WP_167268965.1">
    <property type="nucleotide sequence ID" value="NZ_JAASQJ010000002.1"/>
</dbReference>
<keyword evidence="3" id="KW-1185">Reference proteome</keyword>
<proteinExistence type="predicted"/>
<keyword evidence="1" id="KW-1133">Transmembrane helix</keyword>
<protein>
    <recommendedName>
        <fullName evidence="4">Phage abortive infection protein</fullName>
    </recommendedName>
</protein>
<reference evidence="2 3" key="1">
    <citation type="submission" date="2020-03" db="EMBL/GenBank/DDBJ databases">
        <title>Genomic Encyclopedia of Type Strains, Phase IV (KMG-IV): sequencing the most valuable type-strain genomes for metagenomic binning, comparative biology and taxonomic classification.</title>
        <authorList>
            <person name="Goeker M."/>
        </authorList>
    </citation>
    <scope>NUCLEOTIDE SEQUENCE [LARGE SCALE GENOMIC DNA]</scope>
    <source>
        <strain evidence="2 3">DSM 102865</strain>
    </source>
</reference>